<reference evidence="8" key="1">
    <citation type="submission" date="2021-07" db="EMBL/GenBank/DDBJ databases">
        <authorList>
            <person name="Durling M."/>
        </authorList>
    </citation>
    <scope>NUCLEOTIDE SEQUENCE</scope>
</reference>
<dbReference type="Pfam" id="PF00096">
    <property type="entry name" value="zf-C2H2"/>
    <property type="match status" value="1"/>
</dbReference>
<feature type="region of interest" description="Disordered" evidence="6">
    <location>
        <begin position="217"/>
        <end position="239"/>
    </location>
</feature>
<protein>
    <recommendedName>
        <fullName evidence="7">C2H2-type domain-containing protein</fullName>
    </recommendedName>
</protein>
<evidence type="ECO:0000313" key="9">
    <source>
        <dbReference type="Proteomes" id="UP000701801"/>
    </source>
</evidence>
<feature type="compositionally biased region" description="Polar residues" evidence="6">
    <location>
        <begin position="70"/>
        <end position="102"/>
    </location>
</feature>
<feature type="compositionally biased region" description="Basic and acidic residues" evidence="6">
    <location>
        <begin position="107"/>
        <end position="120"/>
    </location>
</feature>
<dbReference type="GO" id="GO:0008270">
    <property type="term" value="F:zinc ion binding"/>
    <property type="evidence" value="ECO:0007669"/>
    <property type="project" value="UniProtKB-KW"/>
</dbReference>
<feature type="compositionally biased region" description="Basic and acidic residues" evidence="6">
    <location>
        <begin position="217"/>
        <end position="226"/>
    </location>
</feature>
<evidence type="ECO:0000256" key="3">
    <source>
        <dbReference type="ARBA" id="ARBA00022771"/>
    </source>
</evidence>
<evidence type="ECO:0000256" key="1">
    <source>
        <dbReference type="ARBA" id="ARBA00022723"/>
    </source>
</evidence>
<dbReference type="FunFam" id="3.30.160.60:FF:001075">
    <property type="entry name" value="Zinc finger, C2H2-type/integrase, DNA-binding protein"/>
    <property type="match status" value="1"/>
</dbReference>
<dbReference type="InterPro" id="IPR050329">
    <property type="entry name" value="GLI_C2H2-zinc-finger"/>
</dbReference>
<evidence type="ECO:0000256" key="2">
    <source>
        <dbReference type="ARBA" id="ARBA00022737"/>
    </source>
</evidence>
<keyword evidence="3 5" id="KW-0863">Zinc-finger</keyword>
<dbReference type="SUPFAM" id="SSF57667">
    <property type="entry name" value="beta-beta-alpha zinc fingers"/>
    <property type="match status" value="1"/>
</dbReference>
<organism evidence="8 9">
    <name type="scientific">Hymenoscyphus albidus</name>
    <dbReference type="NCBI Taxonomy" id="595503"/>
    <lineage>
        <taxon>Eukaryota</taxon>
        <taxon>Fungi</taxon>
        <taxon>Dikarya</taxon>
        <taxon>Ascomycota</taxon>
        <taxon>Pezizomycotina</taxon>
        <taxon>Leotiomycetes</taxon>
        <taxon>Helotiales</taxon>
        <taxon>Helotiaceae</taxon>
        <taxon>Hymenoscyphus</taxon>
    </lineage>
</organism>
<dbReference type="PANTHER" id="PTHR19818:SF139">
    <property type="entry name" value="PAIR-RULE PROTEIN ODD-PAIRED"/>
    <property type="match status" value="1"/>
</dbReference>
<evidence type="ECO:0000256" key="6">
    <source>
        <dbReference type="SAM" id="MobiDB-lite"/>
    </source>
</evidence>
<dbReference type="OrthoDB" id="6365676at2759"/>
<dbReference type="GO" id="GO:0045944">
    <property type="term" value="P:positive regulation of transcription by RNA polymerase II"/>
    <property type="evidence" value="ECO:0007669"/>
    <property type="project" value="UniProtKB-ARBA"/>
</dbReference>
<dbReference type="PROSITE" id="PS50157">
    <property type="entry name" value="ZINC_FINGER_C2H2_2"/>
    <property type="match status" value="2"/>
</dbReference>
<accession>A0A9N9LJ62</accession>
<dbReference type="GO" id="GO:0000981">
    <property type="term" value="F:DNA-binding transcription factor activity, RNA polymerase II-specific"/>
    <property type="evidence" value="ECO:0007669"/>
    <property type="project" value="TreeGrafter"/>
</dbReference>
<dbReference type="PROSITE" id="PS00028">
    <property type="entry name" value="ZINC_FINGER_C2H2_1"/>
    <property type="match status" value="1"/>
</dbReference>
<dbReference type="Gene3D" id="3.30.160.60">
    <property type="entry name" value="Classic Zinc Finger"/>
    <property type="match status" value="2"/>
</dbReference>
<feature type="domain" description="C2H2-type" evidence="7">
    <location>
        <begin position="196"/>
        <end position="225"/>
    </location>
</feature>
<evidence type="ECO:0000259" key="7">
    <source>
        <dbReference type="PROSITE" id="PS50157"/>
    </source>
</evidence>
<sequence length="335" mass="36551">MTQSPSMHARDSSGKNVSLLNDDVAPPQPHNFSIISSYSPSDMSRSVSSYSTPSGTGSPVLPGLIRAESYDSQNTTETQSPLTPHSELGTHSSYTGESTYKDPSNMEYRDRSHSFHDHPSNYHGISPRTQHTENRMHSYFQPQVYDEEAYHNGNISERGAKRYNCRYRDTLGCEKTFTTSGHASRHSKIHTAEKAVPCTFAGCQKKFTRNDNMKQHLETHNKDRSRSNSTRAGGKPPVLTVSAGIKKVGRATSRPTTPGLMVANAEISPIIDPALFSTASNQTPLVLPTASLPNNSHGIRQSLVARPIDTKNGPPNSCKGLDALAMAVQLAQSTL</sequence>
<keyword evidence="2" id="KW-0677">Repeat</keyword>
<feature type="domain" description="C2H2-type" evidence="7">
    <location>
        <begin position="163"/>
        <end position="195"/>
    </location>
</feature>
<keyword evidence="1" id="KW-0479">Metal-binding</keyword>
<dbReference type="InterPro" id="IPR036236">
    <property type="entry name" value="Znf_C2H2_sf"/>
</dbReference>
<comment type="caution">
    <text evidence="8">The sequence shown here is derived from an EMBL/GenBank/DDBJ whole genome shotgun (WGS) entry which is preliminary data.</text>
</comment>
<evidence type="ECO:0000313" key="8">
    <source>
        <dbReference type="EMBL" id="CAG8973507.1"/>
    </source>
</evidence>
<feature type="region of interest" description="Disordered" evidence="6">
    <location>
        <begin position="1"/>
        <end position="120"/>
    </location>
</feature>
<dbReference type="GO" id="GO:0000978">
    <property type="term" value="F:RNA polymerase II cis-regulatory region sequence-specific DNA binding"/>
    <property type="evidence" value="ECO:0007669"/>
    <property type="project" value="TreeGrafter"/>
</dbReference>
<dbReference type="AlphaFoldDB" id="A0A9N9LJ62"/>
<feature type="compositionally biased region" description="Low complexity" evidence="6">
    <location>
        <begin position="33"/>
        <end position="60"/>
    </location>
</feature>
<evidence type="ECO:0000256" key="5">
    <source>
        <dbReference type="PROSITE-ProRule" id="PRU00042"/>
    </source>
</evidence>
<dbReference type="PANTHER" id="PTHR19818">
    <property type="entry name" value="ZINC FINGER PROTEIN ZIC AND GLI"/>
    <property type="match status" value="1"/>
</dbReference>
<dbReference type="GO" id="GO:0005634">
    <property type="term" value="C:nucleus"/>
    <property type="evidence" value="ECO:0007669"/>
    <property type="project" value="UniProtKB-ARBA"/>
</dbReference>
<keyword evidence="4" id="KW-0862">Zinc</keyword>
<dbReference type="Proteomes" id="UP000701801">
    <property type="component" value="Unassembled WGS sequence"/>
</dbReference>
<evidence type="ECO:0000256" key="4">
    <source>
        <dbReference type="ARBA" id="ARBA00022833"/>
    </source>
</evidence>
<proteinExistence type="predicted"/>
<dbReference type="InterPro" id="IPR013087">
    <property type="entry name" value="Znf_C2H2_type"/>
</dbReference>
<name>A0A9N9LJ62_9HELO</name>
<gene>
    <name evidence="8" type="ORF">HYALB_00002832</name>
</gene>
<keyword evidence="9" id="KW-1185">Reference proteome</keyword>
<dbReference type="EMBL" id="CAJVRM010000072">
    <property type="protein sequence ID" value="CAG8973507.1"/>
    <property type="molecule type" value="Genomic_DNA"/>
</dbReference>
<dbReference type="SMART" id="SM00355">
    <property type="entry name" value="ZnF_C2H2"/>
    <property type="match status" value="2"/>
</dbReference>